<proteinExistence type="predicted"/>
<dbReference type="EMBL" id="VSSQ01022379">
    <property type="protein sequence ID" value="MPM68653.1"/>
    <property type="molecule type" value="Genomic_DNA"/>
</dbReference>
<sequence>MLRPDQETQQTTETEVNPLQLAVDLRKLFRQLDQFGDDELQLAEKLLGHIDQKIACTKQVDFVYLLKDRLSTEDFTSREKYHLAEFRIQKLNQSIAESYFPIECFLFSKESDLDNYYRGNGPIPPLYFFYWVPKEAIILITKAVAQKEKAFLKRSSLHFRAETTYYRREGF</sequence>
<protein>
    <submittedName>
        <fullName evidence="1">Uncharacterized protein</fullName>
    </submittedName>
</protein>
<evidence type="ECO:0000313" key="1">
    <source>
        <dbReference type="EMBL" id="MPM68653.1"/>
    </source>
</evidence>
<organism evidence="1">
    <name type="scientific">bioreactor metagenome</name>
    <dbReference type="NCBI Taxonomy" id="1076179"/>
    <lineage>
        <taxon>unclassified sequences</taxon>
        <taxon>metagenomes</taxon>
        <taxon>ecological metagenomes</taxon>
    </lineage>
</organism>
<dbReference type="AlphaFoldDB" id="A0A645BZY1"/>
<gene>
    <name evidence="1" type="ORF">SDC9_115587</name>
</gene>
<comment type="caution">
    <text evidence="1">The sequence shown here is derived from an EMBL/GenBank/DDBJ whole genome shotgun (WGS) entry which is preliminary data.</text>
</comment>
<accession>A0A645BZY1</accession>
<name>A0A645BZY1_9ZZZZ</name>
<reference evidence="1" key="1">
    <citation type="submission" date="2019-08" db="EMBL/GenBank/DDBJ databases">
        <authorList>
            <person name="Kucharzyk K."/>
            <person name="Murdoch R.W."/>
            <person name="Higgins S."/>
            <person name="Loffler F."/>
        </authorList>
    </citation>
    <scope>NUCLEOTIDE SEQUENCE</scope>
</reference>